<feature type="binding site" evidence="9">
    <location>
        <position position="305"/>
    </location>
    <ligand>
        <name>K(+)</name>
        <dbReference type="ChEBI" id="CHEBI:29103"/>
    </ligand>
</feature>
<comment type="caution">
    <text evidence="9">Lacks conserved residue(s) required for the propagation of feature annotation.</text>
</comment>
<feature type="binding site" evidence="9">
    <location>
        <position position="266"/>
    </location>
    <ligand>
        <name>substrate</name>
    </ligand>
</feature>
<feature type="binding site" evidence="9">
    <location>
        <begin position="17"/>
        <end position="19"/>
    </location>
    <ligand>
        <name>substrate</name>
    </ligand>
</feature>
<evidence type="ECO:0000256" key="5">
    <source>
        <dbReference type="ARBA" id="ARBA00022840"/>
    </source>
</evidence>
<feature type="binding site" evidence="9">
    <location>
        <position position="296"/>
    </location>
    <ligand>
        <name>K(+)</name>
        <dbReference type="ChEBI" id="CHEBI:29103"/>
    </ligand>
</feature>
<comment type="subcellular location">
    <subcellularLocation>
        <location evidence="9">Cytoplasm</location>
    </subcellularLocation>
</comment>
<organism evidence="11 12">
    <name type="scientific">Actinotignum urinale</name>
    <dbReference type="NCBI Taxonomy" id="190146"/>
    <lineage>
        <taxon>Bacteria</taxon>
        <taxon>Bacillati</taxon>
        <taxon>Actinomycetota</taxon>
        <taxon>Actinomycetes</taxon>
        <taxon>Actinomycetales</taxon>
        <taxon>Actinomycetaceae</taxon>
        <taxon>Actinotignum</taxon>
    </lineage>
</organism>
<feature type="binding site" evidence="9">
    <location>
        <position position="146"/>
    </location>
    <ligand>
        <name>substrate</name>
    </ligand>
</feature>
<accession>A0AAW9HNU8</accession>
<dbReference type="InterPro" id="IPR011877">
    <property type="entry name" value="Ribokinase"/>
</dbReference>
<feature type="binding site" evidence="9">
    <location>
        <position position="260"/>
    </location>
    <ligand>
        <name>K(+)</name>
        <dbReference type="ChEBI" id="CHEBI:29103"/>
    </ligand>
</feature>
<evidence type="ECO:0000256" key="4">
    <source>
        <dbReference type="ARBA" id="ARBA00022777"/>
    </source>
</evidence>
<comment type="cofactor">
    <cofactor evidence="9">
        <name>Mg(2+)</name>
        <dbReference type="ChEBI" id="CHEBI:18420"/>
    </cofactor>
    <text evidence="9">Requires a divalent cation, most likely magnesium in vivo, as an electrophilic catalyst to aid phosphoryl group transfer. It is the chelate of the metal and the nucleotide that is the actual substrate.</text>
</comment>
<keyword evidence="5 9" id="KW-0067">ATP-binding</keyword>
<keyword evidence="3 9" id="KW-0547">Nucleotide-binding</keyword>
<feature type="binding site" evidence="9">
    <location>
        <begin position="45"/>
        <end position="49"/>
    </location>
    <ligand>
        <name>substrate</name>
    </ligand>
</feature>
<dbReference type="InterPro" id="IPR029056">
    <property type="entry name" value="Ribokinase-like"/>
</dbReference>
<comment type="pathway">
    <text evidence="9">Carbohydrate metabolism; D-ribose degradation; D-ribose 5-phosphate from beta-D-ribopyranose: step 2/2.</text>
</comment>
<dbReference type="EMBL" id="JAWNGC010000001">
    <property type="protein sequence ID" value="MDY5154397.1"/>
    <property type="molecule type" value="Genomic_DNA"/>
</dbReference>
<keyword evidence="8 9" id="KW-0119">Carbohydrate metabolism</keyword>
<evidence type="ECO:0000256" key="6">
    <source>
        <dbReference type="ARBA" id="ARBA00022842"/>
    </source>
</evidence>
<feature type="binding site" evidence="9">
    <location>
        <position position="301"/>
    </location>
    <ligand>
        <name>K(+)</name>
        <dbReference type="ChEBI" id="CHEBI:29103"/>
    </ligand>
</feature>
<reference evidence="11" key="1">
    <citation type="submission" date="2023-10" db="EMBL/GenBank/DDBJ databases">
        <title>Whole Genome based description of the genera Actinobaculum and Actinotignum reveals a complex phylogenetic relationship within the species included in the genus Actinotignum.</title>
        <authorList>
            <person name="Jensen C.S."/>
            <person name="Dargis R."/>
            <person name="Kemp M."/>
            <person name="Christensen J.J."/>
        </authorList>
    </citation>
    <scope>NUCLEOTIDE SEQUENCE</scope>
    <source>
        <strain evidence="11">SLA_B511</strain>
    </source>
</reference>
<evidence type="ECO:0000256" key="7">
    <source>
        <dbReference type="ARBA" id="ARBA00022958"/>
    </source>
</evidence>
<proteinExistence type="inferred from homology"/>
<dbReference type="HAMAP" id="MF_01987">
    <property type="entry name" value="Ribokinase"/>
    <property type="match status" value="1"/>
</dbReference>
<feature type="binding site" evidence="9">
    <location>
        <position position="190"/>
    </location>
    <ligand>
        <name>ATP</name>
        <dbReference type="ChEBI" id="CHEBI:30616"/>
    </ligand>
</feature>
<dbReference type="Proteomes" id="UP001281731">
    <property type="component" value="Unassembled WGS sequence"/>
</dbReference>
<evidence type="ECO:0000313" key="12">
    <source>
        <dbReference type="Proteomes" id="UP001281731"/>
    </source>
</evidence>
<dbReference type="GO" id="GO:0005829">
    <property type="term" value="C:cytosol"/>
    <property type="evidence" value="ECO:0007669"/>
    <property type="project" value="TreeGrafter"/>
</dbReference>
<feature type="binding site" evidence="9">
    <location>
        <position position="262"/>
    </location>
    <ligand>
        <name>K(+)</name>
        <dbReference type="ChEBI" id="CHEBI:29103"/>
    </ligand>
</feature>
<evidence type="ECO:0000259" key="10">
    <source>
        <dbReference type="Pfam" id="PF00294"/>
    </source>
</evidence>
<dbReference type="Pfam" id="PF00294">
    <property type="entry name" value="PfkB"/>
    <property type="match status" value="1"/>
</dbReference>
<evidence type="ECO:0000256" key="1">
    <source>
        <dbReference type="ARBA" id="ARBA00022679"/>
    </source>
</evidence>
<protein>
    <recommendedName>
        <fullName evidence="9">Ribokinase</fullName>
        <shortName evidence="9">RK</shortName>
        <ecNumber evidence="9">2.7.1.15</ecNumber>
    </recommendedName>
</protein>
<gene>
    <name evidence="9" type="primary">rbsK</name>
    <name evidence="11" type="ORF">R6G80_01470</name>
</gene>
<dbReference type="RefSeq" id="WP_320756261.1">
    <property type="nucleotide sequence ID" value="NZ_JAWNGC010000001.1"/>
</dbReference>
<dbReference type="AlphaFoldDB" id="A0AAW9HNU8"/>
<comment type="subunit">
    <text evidence="9">Homodimer.</text>
</comment>
<evidence type="ECO:0000313" key="11">
    <source>
        <dbReference type="EMBL" id="MDY5154397.1"/>
    </source>
</evidence>
<dbReference type="InterPro" id="IPR011611">
    <property type="entry name" value="PfkB_dom"/>
</dbReference>
<dbReference type="GO" id="GO:0004747">
    <property type="term" value="F:ribokinase activity"/>
    <property type="evidence" value="ECO:0007669"/>
    <property type="project" value="UniProtKB-UniRule"/>
</dbReference>
<comment type="caution">
    <text evidence="11">The sequence shown here is derived from an EMBL/GenBank/DDBJ whole genome shotgun (WGS) entry which is preliminary data.</text>
</comment>
<feature type="domain" description="Carbohydrate kinase PfkB" evidence="10">
    <location>
        <begin position="10"/>
        <end position="308"/>
    </location>
</feature>
<keyword evidence="9" id="KW-0963">Cytoplasm</keyword>
<evidence type="ECO:0000256" key="2">
    <source>
        <dbReference type="ARBA" id="ARBA00022723"/>
    </source>
</evidence>
<feature type="active site" description="Proton acceptor" evidence="9">
    <location>
        <position position="266"/>
    </location>
</feature>
<dbReference type="PANTHER" id="PTHR10584:SF166">
    <property type="entry name" value="RIBOKINASE"/>
    <property type="match status" value="1"/>
</dbReference>
<dbReference type="PANTHER" id="PTHR10584">
    <property type="entry name" value="SUGAR KINASE"/>
    <property type="match status" value="1"/>
</dbReference>
<sequence length="328" mass="33957">MTTAPVPNPILVVGSLNADLVIRTERIPGPGETVHGHDFTTMPGGKSANQAAAAGNLGARVTMIGAVGNDAHGTMLLRSLTAKGVDISGIHKFEDTPTGVAIITVEESGQNNIVIDAGTNGLIWPNTIVENRKLFEGVSVVCLCLEIPEVAVKAAAEEGQRHDATVILNLSPYAEVSPELIAATDIILVNEHECAQFLGGTAVPPPDAPNEAWLPVLDAFVEIGIPQAVITLGSDGSVVLDSTAEEKVHRIPARKVVAVDTTGTGDAFFGAFAFRIAQGDLIQTAAKYASVTASIAATRHGAQPSYPTAKEVAAIIAEDVALQPSEDA</sequence>
<evidence type="ECO:0000256" key="8">
    <source>
        <dbReference type="ARBA" id="ARBA00023277"/>
    </source>
</evidence>
<comment type="activity regulation">
    <text evidence="9">Activated by a monovalent cation that binds near, but not in, the active site. The most likely occupant of the site in vivo is potassium. Ion binding induces a conformational change that may alter substrate affinity.</text>
</comment>
<comment type="similarity">
    <text evidence="9">Belongs to the carbohydrate kinase PfkB family. Ribokinase subfamily.</text>
</comment>
<keyword evidence="7 9" id="KW-0630">Potassium</keyword>
<dbReference type="PRINTS" id="PR00990">
    <property type="entry name" value="RIBOKINASE"/>
</dbReference>
<dbReference type="EC" id="2.7.1.15" evidence="9"/>
<evidence type="ECO:0000256" key="9">
    <source>
        <dbReference type="HAMAP-Rule" id="MF_01987"/>
    </source>
</evidence>
<dbReference type="CDD" id="cd01174">
    <property type="entry name" value="ribokinase"/>
    <property type="match status" value="1"/>
</dbReference>
<feature type="binding site" evidence="9">
    <location>
        <position position="299"/>
    </location>
    <ligand>
        <name>K(+)</name>
        <dbReference type="ChEBI" id="CHEBI:29103"/>
    </ligand>
</feature>
<comment type="catalytic activity">
    <reaction evidence="9">
        <text>D-ribose + ATP = D-ribose 5-phosphate + ADP + H(+)</text>
        <dbReference type="Rhea" id="RHEA:13697"/>
        <dbReference type="ChEBI" id="CHEBI:15378"/>
        <dbReference type="ChEBI" id="CHEBI:30616"/>
        <dbReference type="ChEBI" id="CHEBI:47013"/>
        <dbReference type="ChEBI" id="CHEBI:78346"/>
        <dbReference type="ChEBI" id="CHEBI:456216"/>
        <dbReference type="EC" id="2.7.1.15"/>
    </reaction>
</comment>
<comment type="function">
    <text evidence="9">Catalyzes the phosphorylation of ribose at O-5 in a reaction requiring ATP and magnesium. The resulting D-ribose-5-phosphate can then be used either for sythesis of nucleotides, histidine, and tryptophan, or as a component of the pentose phosphate pathway.</text>
</comment>
<dbReference type="GO" id="GO:0046872">
    <property type="term" value="F:metal ion binding"/>
    <property type="evidence" value="ECO:0007669"/>
    <property type="project" value="UniProtKB-KW"/>
</dbReference>
<keyword evidence="1 9" id="KW-0808">Transferase</keyword>
<keyword evidence="4 9" id="KW-0418">Kinase</keyword>
<keyword evidence="2 9" id="KW-0479">Metal-binding</keyword>
<dbReference type="GO" id="GO:0005524">
    <property type="term" value="F:ATP binding"/>
    <property type="evidence" value="ECO:0007669"/>
    <property type="project" value="UniProtKB-UniRule"/>
</dbReference>
<dbReference type="InterPro" id="IPR002139">
    <property type="entry name" value="Ribo/fructo_kinase"/>
</dbReference>
<keyword evidence="6 9" id="KW-0460">Magnesium</keyword>
<evidence type="ECO:0000256" key="3">
    <source>
        <dbReference type="ARBA" id="ARBA00022741"/>
    </source>
</evidence>
<dbReference type="SUPFAM" id="SSF53613">
    <property type="entry name" value="Ribokinase-like"/>
    <property type="match status" value="1"/>
</dbReference>
<dbReference type="GO" id="GO:0019303">
    <property type="term" value="P:D-ribose catabolic process"/>
    <property type="evidence" value="ECO:0007669"/>
    <property type="project" value="UniProtKB-UniRule"/>
</dbReference>
<dbReference type="Gene3D" id="3.40.1190.20">
    <property type="match status" value="1"/>
</dbReference>
<feature type="binding site" evidence="9">
    <location>
        <begin position="231"/>
        <end position="236"/>
    </location>
    <ligand>
        <name>ATP</name>
        <dbReference type="ChEBI" id="CHEBI:30616"/>
    </ligand>
</feature>
<name>A0AAW9HNU8_9ACTO</name>
<feature type="binding site" evidence="9">
    <location>
        <begin position="265"/>
        <end position="266"/>
    </location>
    <ligand>
        <name>ATP</name>
        <dbReference type="ChEBI" id="CHEBI:30616"/>
    </ligand>
</feature>